<evidence type="ECO:0000256" key="1">
    <source>
        <dbReference type="ARBA" id="ARBA00003572"/>
    </source>
</evidence>
<name>A0ABR3VEC2_HUMIN</name>
<evidence type="ECO:0000256" key="7">
    <source>
        <dbReference type="ARBA" id="ARBA00022643"/>
    </source>
</evidence>
<keyword evidence="11" id="KW-0067">ATP-binding</keyword>
<comment type="catalytic activity">
    <reaction evidence="13">
        <text>riboflavin + ATP = FMN + ADP + H(+)</text>
        <dbReference type="Rhea" id="RHEA:14357"/>
        <dbReference type="ChEBI" id="CHEBI:15378"/>
        <dbReference type="ChEBI" id="CHEBI:30616"/>
        <dbReference type="ChEBI" id="CHEBI:57986"/>
        <dbReference type="ChEBI" id="CHEBI:58210"/>
        <dbReference type="ChEBI" id="CHEBI:456216"/>
        <dbReference type="EC" id="2.7.1.26"/>
    </reaction>
</comment>
<evidence type="ECO:0000256" key="14">
    <source>
        <dbReference type="SAM" id="MobiDB-lite"/>
    </source>
</evidence>
<keyword evidence="8" id="KW-0808">Transferase</keyword>
<dbReference type="InterPro" id="IPR015865">
    <property type="entry name" value="Riboflavin_kinase_bac/euk"/>
</dbReference>
<feature type="domain" description="Riboflavin kinase" evidence="15">
    <location>
        <begin position="389"/>
        <end position="543"/>
    </location>
</feature>
<dbReference type="Pfam" id="PF01687">
    <property type="entry name" value="Flavokinase"/>
    <property type="match status" value="1"/>
</dbReference>
<protein>
    <recommendedName>
        <fullName evidence="5">Riboflavin kinase</fullName>
        <ecNumber evidence="4">2.7.1.26</ecNumber>
    </recommendedName>
    <alternativeName>
        <fullName evidence="12">Flavin mononucleotide kinase 1</fullName>
    </alternativeName>
</protein>
<evidence type="ECO:0000256" key="13">
    <source>
        <dbReference type="ARBA" id="ARBA00047880"/>
    </source>
</evidence>
<evidence type="ECO:0000256" key="4">
    <source>
        <dbReference type="ARBA" id="ARBA00012105"/>
    </source>
</evidence>
<evidence type="ECO:0000313" key="16">
    <source>
        <dbReference type="EMBL" id="KAL1840194.1"/>
    </source>
</evidence>
<dbReference type="PANTHER" id="PTHR22749">
    <property type="entry name" value="RIBOFLAVIN KINASE/FMN ADENYLYLTRANSFERASE"/>
    <property type="match status" value="1"/>
</dbReference>
<evidence type="ECO:0000256" key="12">
    <source>
        <dbReference type="ARBA" id="ARBA00029960"/>
    </source>
</evidence>
<dbReference type="InterPro" id="IPR023468">
    <property type="entry name" value="Riboflavin_kinase"/>
</dbReference>
<comment type="caution">
    <text evidence="16">The sequence shown here is derived from an EMBL/GenBank/DDBJ whole genome shotgun (WGS) entry which is preliminary data.</text>
</comment>
<evidence type="ECO:0000256" key="11">
    <source>
        <dbReference type="ARBA" id="ARBA00022840"/>
    </source>
</evidence>
<proteinExistence type="inferred from homology"/>
<comment type="similarity">
    <text evidence="3">Belongs to the flavokinase family.</text>
</comment>
<organism evidence="16 17">
    <name type="scientific">Humicola insolens</name>
    <name type="common">Soft-rot fungus</name>
    <dbReference type="NCBI Taxonomy" id="85995"/>
    <lineage>
        <taxon>Eukaryota</taxon>
        <taxon>Fungi</taxon>
        <taxon>Dikarya</taxon>
        <taxon>Ascomycota</taxon>
        <taxon>Pezizomycotina</taxon>
        <taxon>Sordariomycetes</taxon>
        <taxon>Sordariomycetidae</taxon>
        <taxon>Sordariales</taxon>
        <taxon>Chaetomiaceae</taxon>
        <taxon>Mycothermus</taxon>
    </lineage>
</organism>
<keyword evidence="9" id="KW-0547">Nucleotide-binding</keyword>
<evidence type="ECO:0000313" key="17">
    <source>
        <dbReference type="Proteomes" id="UP001583172"/>
    </source>
</evidence>
<evidence type="ECO:0000256" key="9">
    <source>
        <dbReference type="ARBA" id="ARBA00022741"/>
    </source>
</evidence>
<comment type="pathway">
    <text evidence="2">Cofactor biosynthesis; FMN biosynthesis; FMN from riboflavin (ATP route): step 1/1.</text>
</comment>
<dbReference type="EMBL" id="JAZGSY010000123">
    <property type="protein sequence ID" value="KAL1840194.1"/>
    <property type="molecule type" value="Genomic_DNA"/>
</dbReference>
<evidence type="ECO:0000256" key="6">
    <source>
        <dbReference type="ARBA" id="ARBA00022630"/>
    </source>
</evidence>
<dbReference type="InterPro" id="IPR023465">
    <property type="entry name" value="Riboflavin_kinase_dom_sf"/>
</dbReference>
<evidence type="ECO:0000259" key="15">
    <source>
        <dbReference type="SMART" id="SM00904"/>
    </source>
</evidence>
<evidence type="ECO:0000256" key="10">
    <source>
        <dbReference type="ARBA" id="ARBA00022777"/>
    </source>
</evidence>
<dbReference type="EC" id="2.7.1.26" evidence="4"/>
<keyword evidence="6" id="KW-0285">Flavoprotein</keyword>
<dbReference type="Proteomes" id="UP001583172">
    <property type="component" value="Unassembled WGS sequence"/>
</dbReference>
<dbReference type="SUPFAM" id="SSF82114">
    <property type="entry name" value="Riboflavin kinase-like"/>
    <property type="match status" value="1"/>
</dbReference>
<reference evidence="16 17" key="1">
    <citation type="journal article" date="2024" name="Commun. Biol.">
        <title>Comparative genomic analysis of thermophilic fungi reveals convergent evolutionary adaptations and gene losses.</title>
        <authorList>
            <person name="Steindorff A.S."/>
            <person name="Aguilar-Pontes M.V."/>
            <person name="Robinson A.J."/>
            <person name="Andreopoulos B."/>
            <person name="LaButti K."/>
            <person name="Kuo A."/>
            <person name="Mondo S."/>
            <person name="Riley R."/>
            <person name="Otillar R."/>
            <person name="Haridas S."/>
            <person name="Lipzen A."/>
            <person name="Grimwood J."/>
            <person name="Schmutz J."/>
            <person name="Clum A."/>
            <person name="Reid I.D."/>
            <person name="Moisan M.C."/>
            <person name="Butler G."/>
            <person name="Nguyen T.T.M."/>
            <person name="Dewar K."/>
            <person name="Conant G."/>
            <person name="Drula E."/>
            <person name="Henrissat B."/>
            <person name="Hansel C."/>
            <person name="Singer S."/>
            <person name="Hutchinson M.I."/>
            <person name="de Vries R.P."/>
            <person name="Natvig D.O."/>
            <person name="Powell A.J."/>
            <person name="Tsang A."/>
            <person name="Grigoriev I.V."/>
        </authorList>
    </citation>
    <scope>NUCLEOTIDE SEQUENCE [LARGE SCALE GENOMIC DNA]</scope>
    <source>
        <strain evidence="16 17">CBS 620.91</strain>
    </source>
</reference>
<keyword evidence="17" id="KW-1185">Reference proteome</keyword>
<feature type="compositionally biased region" description="Polar residues" evidence="14">
    <location>
        <begin position="51"/>
        <end position="64"/>
    </location>
</feature>
<evidence type="ECO:0000256" key="8">
    <source>
        <dbReference type="ARBA" id="ARBA00022679"/>
    </source>
</evidence>
<gene>
    <name evidence="16" type="ORF">VTJ49DRAFT_724</name>
</gene>
<keyword evidence="10" id="KW-0418">Kinase</keyword>
<keyword evidence="7" id="KW-0288">FMN</keyword>
<evidence type="ECO:0000256" key="5">
    <source>
        <dbReference type="ARBA" id="ARBA00017394"/>
    </source>
</evidence>
<accession>A0ABR3VEC2</accession>
<comment type="function">
    <text evidence="1">Catalyzes the phosphorylation of riboflavin (vitamin B2) to form flavin mononucleotide (FMN) coenzyme.</text>
</comment>
<evidence type="ECO:0000256" key="2">
    <source>
        <dbReference type="ARBA" id="ARBA00005201"/>
    </source>
</evidence>
<dbReference type="SMART" id="SM00904">
    <property type="entry name" value="Flavokinase"/>
    <property type="match status" value="1"/>
</dbReference>
<sequence length="746" mass="80415">MASGTLPGPPPFPPPPPPEYQLRPEMQPPPGRPASRGGGEPHLQVPGGRTLRTQRSMPELSQRQPGYDMSFSPAPAATFGPGVTHGEKNMVQSALSDARHFASGLIPHPIESTKHYSILRHSAPLIWYRGPSTSVAITIFSSPDHPLPPDRTLWLQSRGFSGDTGMKIKAFFNATDGWLHVTPATQVQPNQVDQDTERGWQRDIAKAAKKLVKEKGPKKAHVPRETHVIRIPEASDDGYFRLILCTGKGTPHGGPTAETSNKCKTLCTSPIFRVASASSDSSVFRGASLTTLPLEMGVFVGSRIATSTVERYVAPVRAPIDAVVDRIRPGFVAATVGGMVRDGLSERSAERDAERDETFFAAHQAHVARARRQADPNAVFPIGPDAGPEAPFPIKFQGQVVRGTGRSEAELGFPTANLSGVPDGVRYRLNGVYFGWACVLPLRAKGDATGSRSQPTNTPPQAPNWHKSIITITPNPYSPPSVAPKPLVTIHLLSHPPGSNLLDTTLKVLVLGLLRPPPPLTLSPKACLDAISHDICLTLVSLAQERENWQAESVRREASSPVLTNKTNQLHGADVMVFQLEVPDAVSQCFGAMGLLKFQELRIRPQDGIRGANAAQAGVGFRRGDGGSIKVPAATSPLDLVSPLKTQQVELEIGDSSALRVSGAQTWNPSSVFTLFHADHWNKVAVKIWGTEHHAVSCMSLGITPISAPMPNKCRNLTFGSDPALAIHTTTLQQCHRQNDQHRGRS</sequence>
<dbReference type="PANTHER" id="PTHR22749:SF6">
    <property type="entry name" value="RIBOFLAVIN KINASE"/>
    <property type="match status" value="1"/>
</dbReference>
<feature type="compositionally biased region" description="Pro residues" evidence="14">
    <location>
        <begin position="7"/>
        <end position="19"/>
    </location>
</feature>
<evidence type="ECO:0000256" key="3">
    <source>
        <dbReference type="ARBA" id="ARBA00010108"/>
    </source>
</evidence>
<dbReference type="Gene3D" id="2.40.30.30">
    <property type="entry name" value="Riboflavin kinase-like"/>
    <property type="match status" value="1"/>
</dbReference>
<feature type="region of interest" description="Disordered" evidence="14">
    <location>
        <begin position="1"/>
        <end position="85"/>
    </location>
</feature>